<proteinExistence type="predicted"/>
<evidence type="ECO:0000313" key="3">
    <source>
        <dbReference type="Proteomes" id="UP001055172"/>
    </source>
</evidence>
<evidence type="ECO:0000256" key="1">
    <source>
        <dbReference type="SAM" id="MobiDB-lite"/>
    </source>
</evidence>
<keyword evidence="3" id="KW-1185">Reference proteome</keyword>
<organism evidence="2 3">
    <name type="scientific">Colletotrichum liriopes</name>
    <dbReference type="NCBI Taxonomy" id="708192"/>
    <lineage>
        <taxon>Eukaryota</taxon>
        <taxon>Fungi</taxon>
        <taxon>Dikarya</taxon>
        <taxon>Ascomycota</taxon>
        <taxon>Pezizomycotina</taxon>
        <taxon>Sordariomycetes</taxon>
        <taxon>Hypocreomycetidae</taxon>
        <taxon>Glomerellales</taxon>
        <taxon>Glomerellaceae</taxon>
        <taxon>Colletotrichum</taxon>
        <taxon>Colletotrichum spaethianum species complex</taxon>
    </lineage>
</organism>
<feature type="compositionally biased region" description="Basic and acidic residues" evidence="1">
    <location>
        <begin position="682"/>
        <end position="705"/>
    </location>
</feature>
<accession>A0AA37GQG1</accession>
<gene>
    <name evidence="2" type="ORF">ColLi_07753</name>
</gene>
<dbReference type="EMBL" id="BPPX01000016">
    <property type="protein sequence ID" value="GJC84915.1"/>
    <property type="molecule type" value="Genomic_DNA"/>
</dbReference>
<protein>
    <submittedName>
        <fullName evidence="2">Uncharacterized protein</fullName>
    </submittedName>
</protein>
<comment type="caution">
    <text evidence="2">The sequence shown here is derived from an EMBL/GenBank/DDBJ whole genome shotgun (WGS) entry which is preliminary data.</text>
</comment>
<dbReference type="AlphaFoldDB" id="A0AA37GQG1"/>
<dbReference type="Proteomes" id="UP001055172">
    <property type="component" value="Unassembled WGS sequence"/>
</dbReference>
<feature type="region of interest" description="Disordered" evidence="1">
    <location>
        <begin position="668"/>
        <end position="705"/>
    </location>
</feature>
<name>A0AA37GQG1_9PEZI</name>
<evidence type="ECO:0000313" key="2">
    <source>
        <dbReference type="EMBL" id="GJC84915.1"/>
    </source>
</evidence>
<reference evidence="2 3" key="1">
    <citation type="submission" date="2021-07" db="EMBL/GenBank/DDBJ databases">
        <title>Genome data of Colletotrichum spaethianum.</title>
        <authorList>
            <person name="Utami Y.D."/>
            <person name="Hiruma K."/>
        </authorList>
    </citation>
    <scope>NUCLEOTIDE SEQUENCE [LARGE SCALE GENOMIC DNA]</scope>
    <source>
        <strain evidence="2 3">MAFF 242679</strain>
    </source>
</reference>
<sequence>MSYTDQRSRLSLNISGAPQLDKRNSFRPLFYLETLQACFCRNDLGELLVTSVRCIKTKGDTHVKGLLDLKNLPHFAEPVSAQSLRPALETVHLTGSGVQVALLQESLGARQDALDVIATDQTLLLEHDLAEKVAGSVAGNAGLLGEQRGLANLVGDYPESVNELCGVGKTTLVGGGVDGGDGGVDDGVLGSNLLEGDEFAGEGLGVRGVLEAGTNSIDSDVQLLGAEVGVDDLVPAGGELLEVGDGSGQLVKLAETALTLGFDVVLDLGHELLLQSKRLLQQLVVETLLVKLLLALQQKLDALVVALLNLLHLVLELLSPLRLLDNHGRLDAGNEVVGGLVEVGNLGLDLGSGLLLDRGLDGLDLASNLAQLALGLVDGGRVAAVGLVSVDDGDDVVEHVDEILDDGLRRVLDLQGVDRGNGRESRRLIDLGGLESSRVLLGRRRLGLLDRFRRGLGRLWRRLGLLDRLVLLLLDGDDLGSGLVDSARLATSGLSVVSDSPRRTALGGDLDLAAGVSSLELVRDVGEPLAEVGLLEVEDGLLAKGNILGEEVVEVVIDTRVPDTAAETNGAEDGEGQDEVSQPAEEALLLRGGICGRLRRRCGSLCLGNGGVRGRGGERNVLLRDRRLDGLDLGDGALLRGDGLCGRQGSWSRRVRLLVVGKVSPAGGSDLPLAANNSRRRPVPEHPHGSNRRSQHEGMRWADKA</sequence>